<keyword evidence="5 12" id="KW-0032">Aminotransferase</keyword>
<organism evidence="12 13">
    <name type="scientific">Colletotrichum plurivorum</name>
    <dbReference type="NCBI Taxonomy" id="2175906"/>
    <lineage>
        <taxon>Eukaryota</taxon>
        <taxon>Fungi</taxon>
        <taxon>Dikarya</taxon>
        <taxon>Ascomycota</taxon>
        <taxon>Pezizomycotina</taxon>
        <taxon>Sordariomycetes</taxon>
        <taxon>Hypocreomycetidae</taxon>
        <taxon>Glomerellales</taxon>
        <taxon>Glomerellaceae</taxon>
        <taxon>Colletotrichum</taxon>
        <taxon>Colletotrichum orchidearum species complex</taxon>
    </lineage>
</organism>
<keyword evidence="7" id="KW-0663">Pyridoxal phosphate</keyword>
<keyword evidence="6 12" id="KW-0808">Transferase</keyword>
<dbReference type="GO" id="GO:0030170">
    <property type="term" value="F:pyridoxal phosphate binding"/>
    <property type="evidence" value="ECO:0007669"/>
    <property type="project" value="InterPro"/>
</dbReference>
<dbReference type="GO" id="GO:0009074">
    <property type="term" value="P:aromatic amino acid family catabolic process"/>
    <property type="evidence" value="ECO:0007669"/>
    <property type="project" value="TreeGrafter"/>
</dbReference>
<evidence type="ECO:0000259" key="11">
    <source>
        <dbReference type="Pfam" id="PF00155"/>
    </source>
</evidence>
<dbReference type="GO" id="GO:0019878">
    <property type="term" value="P:lysine biosynthetic process via aminoadipic acid"/>
    <property type="evidence" value="ECO:0007669"/>
    <property type="project" value="TreeGrafter"/>
</dbReference>
<dbReference type="PANTHER" id="PTHR42790">
    <property type="entry name" value="AMINOTRANSFERASE"/>
    <property type="match status" value="1"/>
</dbReference>
<evidence type="ECO:0000256" key="9">
    <source>
        <dbReference type="ARBA" id="ARBA00067014"/>
    </source>
</evidence>
<evidence type="ECO:0000256" key="4">
    <source>
        <dbReference type="ARBA" id="ARBA00022490"/>
    </source>
</evidence>
<evidence type="ECO:0000256" key="3">
    <source>
        <dbReference type="ARBA" id="ARBA00007441"/>
    </source>
</evidence>
<accession>A0A8H6NS14</accession>
<evidence type="ECO:0000256" key="5">
    <source>
        <dbReference type="ARBA" id="ARBA00022576"/>
    </source>
</evidence>
<gene>
    <name evidence="12" type="ORF">CPLU01_00520</name>
</gene>
<evidence type="ECO:0000256" key="6">
    <source>
        <dbReference type="ARBA" id="ARBA00022679"/>
    </source>
</evidence>
<dbReference type="SUPFAM" id="SSF53383">
    <property type="entry name" value="PLP-dependent transferases"/>
    <property type="match status" value="1"/>
</dbReference>
<dbReference type="GO" id="GO:0005737">
    <property type="term" value="C:cytoplasm"/>
    <property type="evidence" value="ECO:0007669"/>
    <property type="project" value="UniProtKB-SubCell"/>
</dbReference>
<dbReference type="InterPro" id="IPR004839">
    <property type="entry name" value="Aminotransferase_I/II_large"/>
</dbReference>
<dbReference type="EC" id="2.6.1.57" evidence="9"/>
<dbReference type="InterPro" id="IPR015421">
    <property type="entry name" value="PyrdxlP-dep_Trfase_major"/>
</dbReference>
<dbReference type="FunFam" id="3.40.640.10:FF:000074">
    <property type="entry name" value="Aromatic amino acid aminotransferase"/>
    <property type="match status" value="1"/>
</dbReference>
<reference evidence="12" key="1">
    <citation type="journal article" date="2020" name="Phytopathology">
        <title>Genome Sequence Resources of Colletotrichum truncatum, C. plurivorum, C. musicola, and C. sojae: Four Species Pathogenic to Soybean (Glycine max).</title>
        <authorList>
            <person name="Rogerio F."/>
            <person name="Boufleur T.R."/>
            <person name="Ciampi-Guillardi M."/>
            <person name="Sukno S.A."/>
            <person name="Thon M.R."/>
            <person name="Massola Junior N.S."/>
            <person name="Baroncelli R."/>
        </authorList>
    </citation>
    <scope>NUCLEOTIDE SEQUENCE</scope>
    <source>
        <strain evidence="12">LFN00145</strain>
    </source>
</reference>
<dbReference type="Proteomes" id="UP000654918">
    <property type="component" value="Unassembled WGS sequence"/>
</dbReference>
<dbReference type="InterPro" id="IPR050859">
    <property type="entry name" value="Class-I_PLP-dep_aminotransf"/>
</dbReference>
<dbReference type="EMBL" id="WIGO01000003">
    <property type="protein sequence ID" value="KAF6841389.1"/>
    <property type="molecule type" value="Genomic_DNA"/>
</dbReference>
<evidence type="ECO:0000256" key="8">
    <source>
        <dbReference type="ARBA" id="ARBA00051993"/>
    </source>
</evidence>
<protein>
    <recommendedName>
        <fullName evidence="9">aromatic-amino-acid transaminase</fullName>
        <ecNumber evidence="9">2.6.1.57</ecNumber>
    </recommendedName>
</protein>
<evidence type="ECO:0000256" key="2">
    <source>
        <dbReference type="ARBA" id="ARBA00004496"/>
    </source>
</evidence>
<dbReference type="CDD" id="cd00609">
    <property type="entry name" value="AAT_like"/>
    <property type="match status" value="1"/>
</dbReference>
<evidence type="ECO:0000256" key="1">
    <source>
        <dbReference type="ARBA" id="ARBA00001933"/>
    </source>
</evidence>
<feature type="region of interest" description="Disordered" evidence="10">
    <location>
        <begin position="1"/>
        <end position="23"/>
    </location>
</feature>
<evidence type="ECO:0000256" key="7">
    <source>
        <dbReference type="ARBA" id="ARBA00022898"/>
    </source>
</evidence>
<feature type="domain" description="Aminotransferase class I/classII large" evidence="11">
    <location>
        <begin position="247"/>
        <end position="594"/>
    </location>
</feature>
<proteinExistence type="inferred from homology"/>
<dbReference type="AlphaFoldDB" id="A0A8H6NS14"/>
<dbReference type="InterPro" id="IPR015424">
    <property type="entry name" value="PyrdxlP-dep_Trfase"/>
</dbReference>
<comment type="caution">
    <text evidence="12">The sequence shown here is derived from an EMBL/GenBank/DDBJ whole genome shotgun (WGS) entry which is preliminary data.</text>
</comment>
<dbReference type="Gene3D" id="3.40.640.10">
    <property type="entry name" value="Type I PLP-dependent aspartate aminotransferase-like (Major domain)"/>
    <property type="match status" value="1"/>
</dbReference>
<keyword evidence="13" id="KW-1185">Reference proteome</keyword>
<dbReference type="Pfam" id="PF00155">
    <property type="entry name" value="Aminotran_1_2"/>
    <property type="match status" value="1"/>
</dbReference>
<dbReference type="PANTHER" id="PTHR42790:SF21">
    <property type="entry name" value="AROMATIC_AMINOADIPATE AMINOTRANSFERASE 1"/>
    <property type="match status" value="1"/>
</dbReference>
<keyword evidence="4" id="KW-0963">Cytoplasm</keyword>
<name>A0A8H6NS14_9PEZI</name>
<evidence type="ECO:0000313" key="12">
    <source>
        <dbReference type="EMBL" id="KAF6841389.1"/>
    </source>
</evidence>
<dbReference type="GO" id="GO:0006571">
    <property type="term" value="P:tyrosine biosynthetic process"/>
    <property type="evidence" value="ECO:0007669"/>
    <property type="project" value="TreeGrafter"/>
</dbReference>
<comment type="cofactor">
    <cofactor evidence="1">
        <name>pyridoxal 5'-phosphate</name>
        <dbReference type="ChEBI" id="CHEBI:597326"/>
    </cofactor>
</comment>
<comment type="catalytic activity">
    <reaction evidence="8">
        <text>an aromatic L-alpha-amino acid + 2-oxoglutarate = an aromatic oxo-acid + L-glutamate</text>
        <dbReference type="Rhea" id="RHEA:17533"/>
        <dbReference type="ChEBI" id="CHEBI:16810"/>
        <dbReference type="ChEBI" id="CHEBI:29985"/>
        <dbReference type="ChEBI" id="CHEBI:73309"/>
        <dbReference type="ChEBI" id="CHEBI:84824"/>
        <dbReference type="EC" id="2.6.1.57"/>
    </reaction>
</comment>
<comment type="subcellular location">
    <subcellularLocation>
        <location evidence="2">Cytoplasm</location>
    </subcellularLocation>
</comment>
<evidence type="ECO:0000256" key="10">
    <source>
        <dbReference type="SAM" id="MobiDB-lite"/>
    </source>
</evidence>
<dbReference type="GO" id="GO:0047536">
    <property type="term" value="F:2-aminoadipate transaminase activity"/>
    <property type="evidence" value="ECO:0007669"/>
    <property type="project" value="TreeGrafter"/>
</dbReference>
<dbReference type="GO" id="GO:0008793">
    <property type="term" value="F:aromatic-amino-acid transaminase activity"/>
    <property type="evidence" value="ECO:0007669"/>
    <property type="project" value="TreeGrafter"/>
</dbReference>
<evidence type="ECO:0000313" key="13">
    <source>
        <dbReference type="Proteomes" id="UP000654918"/>
    </source>
</evidence>
<sequence length="605" mass="66832">MYSKAASRGLNGSLTRSSCSLSSSPASQLTALRLRRLPLVPVTHIASPSQRTFNSKSGDRSVADAVPVQRQAVFEKRQEPSPFDGVRERRRKAGKLIAGVAAASDSDMFKAPQVVCTSAHHHSDHLSAESLSRHPCSLKQAARHLKKPGLISLGGGLPSSAYFPFAELSVRVPTAPHFSEAETLSSGQVLTIGKYDTRDPDQPGAEYDLSIALNYTQSTGSAQMMRFVTEHTELVYNPPYADWQCCQTVGSTGALEQTLRMFCDKDRNDSVLTEEYSFSTALETIAPLGVKAIGVPVDQEGLLPEAMDEILTNWDPAARGGRRKPHLLYTVPSGQNPTGATQSAARRKAIYSVAQKHDLYIIEDEPYYFLQMQPYAGPDAPAAPPPASVEEFLGTLIPSLLSMDTDGRVLRMDSFSKVLVPGSRLGWVTASAQVIERFIRHAEVANQGPSGFSQIAVWKLLDETWGHEGYLKWLMSLRMEYTQRRDWLLHACEKHLPRDIVSWTPPAAGMFVSLFSSSPHLWLTVDQSRHPDISSRTLEQIEEEIFNSCIDKGVLCARGSWFRTEQDTPLKDLFFRATFASASERDMDTAIQRLGAAIRESFRLS</sequence>
<comment type="similarity">
    <text evidence="3">Belongs to the class-I pyridoxal-phosphate-dependent aminotransferase family.</text>
</comment>
<feature type="compositionally biased region" description="Low complexity" evidence="10">
    <location>
        <begin position="13"/>
        <end position="23"/>
    </location>
</feature>